<name>A0A5B8MU77_9CHLO</name>
<feature type="compositionally biased region" description="Basic and acidic residues" evidence="1">
    <location>
        <begin position="8"/>
        <end position="21"/>
    </location>
</feature>
<dbReference type="Proteomes" id="UP000316726">
    <property type="component" value="Chromosome 11"/>
</dbReference>
<dbReference type="InterPro" id="IPR006994">
    <property type="entry name" value="TCF25/Rqc1"/>
</dbReference>
<feature type="compositionally biased region" description="Acidic residues" evidence="1">
    <location>
        <begin position="22"/>
        <end position="31"/>
    </location>
</feature>
<dbReference type="OrthoDB" id="205993at2759"/>
<dbReference type="AlphaFoldDB" id="A0A5B8MU77"/>
<keyword evidence="3" id="KW-1185">Reference proteome</keyword>
<feature type="compositionally biased region" description="Basic and acidic residues" evidence="1">
    <location>
        <begin position="67"/>
        <end position="80"/>
    </location>
</feature>
<feature type="compositionally biased region" description="Acidic residues" evidence="1">
    <location>
        <begin position="102"/>
        <end position="112"/>
    </location>
</feature>
<sequence>MASRHLRRLQEEREAALRGEESESESEEEEPIGFSGSGMASSAFALLSNSGDDEAESESQEEEEEEAKARDVDSTKQGKKSEKKKKKKKTKGKKTKGKAKDEEDGEEEEDIDALISEFGGSEVTERASTSTRRVAEAHDLLTIEANFLSPEREMRRIFGSGAFSASRERATRQHRLRRINKNKLFEPPANWRKPDSGLGMAHTGNSSDGGLDFEYTWSQDYRDLQRKFDAIAATHDPNNLVEFLRKNPYHLDTLLSLFYIYSHTGDFATADSFLERCIFCLESAFHPWFDVTKGSLRLSYKVEENQMMFQVLFRYIGSLSRRGCHRAALEFSKLLLSFDKSDPMGVLFCIDFHSIRAREYPFLFRMVSEYENGEKNLSLYPNFLYSVAMAKWYHERDPDRDDGEKDTALAETTSAELLSQAIQTYPFGLAKLLKKLSDKGMITMASWEPVLQKPLFKNSSSGNNASLDHLVRLFVEKQYELWKDTEIQTWMLSVAKEVVEAEDADGMAADWRALQKEIWPPSEVNMYRHIIPEDQMGPAQIPQELLQMGGPGAQQEQQAMQQPGLQQTVQLGGDELREGNTLSILLQSLLPWVSVDSTSQPPPPPRAEEEEEEG</sequence>
<reference evidence="2 3" key="1">
    <citation type="submission" date="2018-07" db="EMBL/GenBank/DDBJ databases">
        <title>The complete nuclear genome of the prasinophyte Chloropicon primus (CCMP1205).</title>
        <authorList>
            <person name="Pombert J.-F."/>
            <person name="Otis C."/>
            <person name="Turmel M."/>
            <person name="Lemieux C."/>
        </authorList>
    </citation>
    <scope>NUCLEOTIDE SEQUENCE [LARGE SCALE GENOMIC DNA]</scope>
    <source>
        <strain evidence="2 3">CCMP1205</strain>
    </source>
</reference>
<evidence type="ECO:0000313" key="2">
    <source>
        <dbReference type="EMBL" id="QDZ23881.1"/>
    </source>
</evidence>
<feature type="region of interest" description="Disordered" evidence="1">
    <location>
        <begin position="593"/>
        <end position="614"/>
    </location>
</feature>
<evidence type="ECO:0000256" key="1">
    <source>
        <dbReference type="SAM" id="MobiDB-lite"/>
    </source>
</evidence>
<dbReference type="STRING" id="1764295.A0A5B8MU77"/>
<dbReference type="GO" id="GO:1990112">
    <property type="term" value="C:RQC complex"/>
    <property type="evidence" value="ECO:0007669"/>
    <property type="project" value="TreeGrafter"/>
</dbReference>
<proteinExistence type="predicted"/>
<accession>A0A5B8MU77</accession>
<organism evidence="2 3">
    <name type="scientific">Chloropicon primus</name>
    <dbReference type="NCBI Taxonomy" id="1764295"/>
    <lineage>
        <taxon>Eukaryota</taxon>
        <taxon>Viridiplantae</taxon>
        <taxon>Chlorophyta</taxon>
        <taxon>Chloropicophyceae</taxon>
        <taxon>Chloropicales</taxon>
        <taxon>Chloropicaceae</taxon>
        <taxon>Chloropicon</taxon>
    </lineage>
</organism>
<dbReference type="PANTHER" id="PTHR22684">
    <property type="entry name" value="NULP1-RELATED"/>
    <property type="match status" value="1"/>
</dbReference>
<evidence type="ECO:0000313" key="3">
    <source>
        <dbReference type="Proteomes" id="UP000316726"/>
    </source>
</evidence>
<feature type="compositionally biased region" description="Acidic residues" evidence="1">
    <location>
        <begin position="51"/>
        <end position="66"/>
    </location>
</feature>
<feature type="compositionally biased region" description="Low complexity" evidence="1">
    <location>
        <begin position="33"/>
        <end position="48"/>
    </location>
</feature>
<dbReference type="EMBL" id="CP031044">
    <property type="protein sequence ID" value="QDZ23881.1"/>
    <property type="molecule type" value="Genomic_DNA"/>
</dbReference>
<gene>
    <name evidence="2" type="ORF">A3770_11p63990</name>
</gene>
<feature type="compositionally biased region" description="Basic residues" evidence="1">
    <location>
        <begin position="81"/>
        <end position="97"/>
    </location>
</feature>
<protein>
    <submittedName>
        <fullName evidence="2">Transcription factor 25-like protein</fullName>
    </submittedName>
</protein>
<feature type="region of interest" description="Disordered" evidence="1">
    <location>
        <begin position="1"/>
        <end position="112"/>
    </location>
</feature>
<dbReference type="Pfam" id="PF04910">
    <property type="entry name" value="Tcf25"/>
    <property type="match status" value="1"/>
</dbReference>
<dbReference type="PANTHER" id="PTHR22684:SF0">
    <property type="entry name" value="RIBOSOME QUALITY CONTROL COMPLEX SUBUNIT TCF25"/>
    <property type="match status" value="1"/>
</dbReference>